<dbReference type="Proteomes" id="UP000323732">
    <property type="component" value="Unassembled WGS sequence"/>
</dbReference>
<protein>
    <recommendedName>
        <fullName evidence="1">Baseplate J-like central domain-containing protein</fullName>
    </recommendedName>
</protein>
<dbReference type="InterPro" id="IPR052399">
    <property type="entry name" value="Phage_Baseplate_Assmbl_Protein"/>
</dbReference>
<dbReference type="PANTHER" id="PTHR37829:SF3">
    <property type="entry name" value="PROTEIN JAYE-RELATED"/>
    <property type="match status" value="1"/>
</dbReference>
<accession>A0A5D4RZE4</accession>
<comment type="caution">
    <text evidence="2">The sequence shown here is derived from an EMBL/GenBank/DDBJ whole genome shotgun (WGS) entry which is preliminary data.</text>
</comment>
<dbReference type="InterPro" id="IPR058531">
    <property type="entry name" value="Baseplate_J_M"/>
</dbReference>
<dbReference type="Pfam" id="PF26078">
    <property type="entry name" value="Baseplate_J_M"/>
    <property type="match status" value="1"/>
</dbReference>
<gene>
    <name evidence="2" type="ORF">FZD47_25270</name>
</gene>
<dbReference type="EMBL" id="VTES01000015">
    <property type="protein sequence ID" value="TYS55741.1"/>
    <property type="molecule type" value="Genomic_DNA"/>
</dbReference>
<name>A0A5D4RZE4_9BACI</name>
<evidence type="ECO:0000313" key="3">
    <source>
        <dbReference type="Proteomes" id="UP000323732"/>
    </source>
</evidence>
<organism evidence="2 3">
    <name type="scientific">Bacillus infantis</name>
    <dbReference type="NCBI Taxonomy" id="324767"/>
    <lineage>
        <taxon>Bacteria</taxon>
        <taxon>Bacillati</taxon>
        <taxon>Bacillota</taxon>
        <taxon>Bacilli</taxon>
        <taxon>Bacillales</taxon>
        <taxon>Bacillaceae</taxon>
        <taxon>Bacillus</taxon>
    </lineage>
</organism>
<evidence type="ECO:0000313" key="2">
    <source>
        <dbReference type="EMBL" id="TYS55741.1"/>
    </source>
</evidence>
<feature type="domain" description="Baseplate J-like central" evidence="1">
    <location>
        <begin position="207"/>
        <end position="276"/>
    </location>
</feature>
<proteinExistence type="predicted"/>
<sequence>MTINFPTADTLAEKMVENLTQGATKSIDDLPNQWIIKTLLLATRDVTYDAVVAAKTSYEDRDIYLSTGDALDRLCVEKTPDVRRKQELKSVLKVRLTKAFPAASDIVIPKESFVTSPQMGDIPAMDFYLLEEYLLPKGEKEIEVLIECSVAGIIGNLTSRSIVGVLHPGMTGIEGAEILELVKEGADKESDTSLRSRLLESLEYQEKGGTEPDYEIWAKQVPGVITAKSIPLARGNGTLDLIIVGANGLPSESLISQVQNYIDGKVPAGGCSVLVKAPIPIYINVELDVTLQNGADMEKVTPLLQEKLILTIANENNVLIVRKRKIGEAAGQLEDIFNYSLKAPAEDIKLNQGELAILGTFQLNEVFL</sequence>
<evidence type="ECO:0000259" key="1">
    <source>
        <dbReference type="Pfam" id="PF26078"/>
    </source>
</evidence>
<reference evidence="2 3" key="1">
    <citation type="submission" date="2019-08" db="EMBL/GenBank/DDBJ databases">
        <title>Bacillus genomes from the desert of Cuatro Cienegas, Coahuila.</title>
        <authorList>
            <person name="Olmedo-Alvarez G."/>
        </authorList>
    </citation>
    <scope>NUCLEOTIDE SEQUENCE [LARGE SCALE GENOMIC DNA]</scope>
    <source>
        <strain evidence="2 3">CH37_1T</strain>
    </source>
</reference>
<dbReference type="PANTHER" id="PTHR37829">
    <property type="entry name" value="PHAGE-LIKE ELEMENT PBSX PROTEIN XKDT"/>
    <property type="match status" value="1"/>
</dbReference>
<dbReference type="AlphaFoldDB" id="A0A5D4RZE4"/>